<sequence length="199" mass="21487">MWLLTPRHTAVVTAPPNGTSPATSPGITPAPSCEADCTYRPPYFYAVTWTTNYITENITYATVVTIINTVRNTTRYVTSTIDLPDNYTLPATNDAGTVVCAVPYDGTTTLLPFPSVVADYRDTYSWNGRLATTQANATGTTICSDSGGDVVTFSSHPDFNAFWSSYATPDPTPTATGPIYGDPRDYLILVGAYRIATIR</sequence>
<proteinExistence type="predicted"/>
<reference evidence="1 2" key="1">
    <citation type="submission" date="2024-02" db="EMBL/GenBank/DDBJ databases">
        <title>De novo assembly and annotation of 12 fungi associated with fruit tree decline syndrome in Ontario, Canada.</title>
        <authorList>
            <person name="Sulman M."/>
            <person name="Ellouze W."/>
            <person name="Ilyukhin E."/>
        </authorList>
    </citation>
    <scope>NUCLEOTIDE SEQUENCE [LARGE SCALE GENOMIC DNA]</scope>
    <source>
        <strain evidence="1 2">FDS-637</strain>
    </source>
</reference>
<protein>
    <recommendedName>
        <fullName evidence="3">Ig-like domain-containing protein</fullName>
    </recommendedName>
</protein>
<comment type="caution">
    <text evidence="1">The sequence shown here is derived from an EMBL/GenBank/DDBJ whole genome shotgun (WGS) entry which is preliminary data.</text>
</comment>
<keyword evidence="2" id="KW-1185">Reference proteome</keyword>
<evidence type="ECO:0000313" key="1">
    <source>
        <dbReference type="EMBL" id="KAL0255102.1"/>
    </source>
</evidence>
<dbReference type="Proteomes" id="UP001430584">
    <property type="component" value="Unassembled WGS sequence"/>
</dbReference>
<evidence type="ECO:0000313" key="2">
    <source>
        <dbReference type="Proteomes" id="UP001430584"/>
    </source>
</evidence>
<dbReference type="GeneID" id="92013716"/>
<dbReference type="EMBL" id="JAJVCZ030000010">
    <property type="protein sequence ID" value="KAL0255102.1"/>
    <property type="molecule type" value="Genomic_DNA"/>
</dbReference>
<evidence type="ECO:0008006" key="3">
    <source>
        <dbReference type="Google" id="ProtNLM"/>
    </source>
</evidence>
<dbReference type="RefSeq" id="XP_066628973.1">
    <property type="nucleotide sequence ID" value="XM_066781027.1"/>
</dbReference>
<gene>
    <name evidence="1" type="ORF">SLS55_009631</name>
</gene>
<name>A0ABR3C394_9PEZI</name>
<organism evidence="1 2">
    <name type="scientific">Diplodia seriata</name>
    <dbReference type="NCBI Taxonomy" id="420778"/>
    <lineage>
        <taxon>Eukaryota</taxon>
        <taxon>Fungi</taxon>
        <taxon>Dikarya</taxon>
        <taxon>Ascomycota</taxon>
        <taxon>Pezizomycotina</taxon>
        <taxon>Dothideomycetes</taxon>
        <taxon>Dothideomycetes incertae sedis</taxon>
        <taxon>Botryosphaeriales</taxon>
        <taxon>Botryosphaeriaceae</taxon>
        <taxon>Diplodia</taxon>
    </lineage>
</organism>
<accession>A0ABR3C394</accession>